<reference evidence="2" key="1">
    <citation type="submission" date="2023-04" db="EMBL/GenBank/DDBJ databases">
        <title>Ambrosiozyma monospora NBRC 1965.</title>
        <authorList>
            <person name="Ichikawa N."/>
            <person name="Sato H."/>
            <person name="Tonouchi N."/>
        </authorList>
    </citation>
    <scope>NUCLEOTIDE SEQUENCE</scope>
    <source>
        <strain evidence="2">NBRC 1965</strain>
    </source>
</reference>
<feature type="region of interest" description="Disordered" evidence="1">
    <location>
        <begin position="1"/>
        <end position="62"/>
    </location>
</feature>
<feature type="region of interest" description="Disordered" evidence="1">
    <location>
        <begin position="91"/>
        <end position="195"/>
    </location>
</feature>
<protein>
    <submittedName>
        <fullName evidence="2">Unnamed protein product</fullName>
    </submittedName>
</protein>
<feature type="compositionally biased region" description="Polar residues" evidence="1">
    <location>
        <begin position="133"/>
        <end position="143"/>
    </location>
</feature>
<organism evidence="2 3">
    <name type="scientific">Ambrosiozyma monospora</name>
    <name type="common">Yeast</name>
    <name type="synonym">Endomycopsis monosporus</name>
    <dbReference type="NCBI Taxonomy" id="43982"/>
    <lineage>
        <taxon>Eukaryota</taxon>
        <taxon>Fungi</taxon>
        <taxon>Dikarya</taxon>
        <taxon>Ascomycota</taxon>
        <taxon>Saccharomycotina</taxon>
        <taxon>Pichiomycetes</taxon>
        <taxon>Pichiales</taxon>
        <taxon>Pichiaceae</taxon>
        <taxon>Ambrosiozyma</taxon>
    </lineage>
</organism>
<evidence type="ECO:0000256" key="1">
    <source>
        <dbReference type="SAM" id="MobiDB-lite"/>
    </source>
</evidence>
<evidence type="ECO:0000313" key="3">
    <source>
        <dbReference type="Proteomes" id="UP001165063"/>
    </source>
</evidence>
<feature type="compositionally biased region" description="Polar residues" evidence="1">
    <location>
        <begin position="161"/>
        <end position="195"/>
    </location>
</feature>
<proteinExistence type="predicted"/>
<name>A0A9W6Z5E4_AMBMO</name>
<sequence length="195" mass="20689">MGNETSKAKGNSQFSRSDTATSIRSGRSIRSKKSLKENDSHTSGHRPPSIRRRSSSLKSSSELVDAMDDLNFENAKEDGYQYDYINEKDNNILPINVNGSDANGNISTNGNGNGNYSSSESNGLNTPGGGHSYSGSNGTSNNLKLPPSMVSLPPKSPILRMNSSSSLPQGTPASSSPRELTRRLSSNQPGTPGPQ</sequence>
<comment type="caution">
    <text evidence="2">The sequence shown here is derived from an EMBL/GenBank/DDBJ whole genome shotgun (WGS) entry which is preliminary data.</text>
</comment>
<feature type="compositionally biased region" description="Low complexity" evidence="1">
    <location>
        <begin position="103"/>
        <end position="125"/>
    </location>
</feature>
<keyword evidence="3" id="KW-1185">Reference proteome</keyword>
<dbReference type="EMBL" id="BSXU01007026">
    <property type="protein sequence ID" value="GMG56180.1"/>
    <property type="molecule type" value="Genomic_DNA"/>
</dbReference>
<dbReference type="Proteomes" id="UP001165063">
    <property type="component" value="Unassembled WGS sequence"/>
</dbReference>
<dbReference type="AlphaFoldDB" id="A0A9W6Z5E4"/>
<evidence type="ECO:0000313" key="2">
    <source>
        <dbReference type="EMBL" id="GMG56180.1"/>
    </source>
</evidence>
<feature type="compositionally biased region" description="Polar residues" evidence="1">
    <location>
        <begin position="1"/>
        <end position="21"/>
    </location>
</feature>
<accession>A0A9W6Z5E4</accession>
<gene>
    <name evidence="2" type="ORF">Amon01_000824700</name>
</gene>